<dbReference type="Proteomes" id="UP001595528">
    <property type="component" value="Unassembled WGS sequence"/>
</dbReference>
<evidence type="ECO:0000256" key="4">
    <source>
        <dbReference type="ARBA" id="ARBA00022519"/>
    </source>
</evidence>
<protein>
    <recommendedName>
        <fullName evidence="9">TRAP transporter small permease protein</fullName>
    </recommendedName>
</protein>
<evidence type="ECO:0000256" key="2">
    <source>
        <dbReference type="ARBA" id="ARBA00022448"/>
    </source>
</evidence>
<evidence type="ECO:0000259" key="10">
    <source>
        <dbReference type="Pfam" id="PF04290"/>
    </source>
</evidence>
<proteinExistence type="inferred from homology"/>
<evidence type="ECO:0000256" key="7">
    <source>
        <dbReference type="ARBA" id="ARBA00023136"/>
    </source>
</evidence>
<comment type="function">
    <text evidence="9">Part of the tripartite ATP-independent periplasmic (TRAP) transport system.</text>
</comment>
<dbReference type="Pfam" id="PF04290">
    <property type="entry name" value="DctQ"/>
    <property type="match status" value="1"/>
</dbReference>
<evidence type="ECO:0000256" key="3">
    <source>
        <dbReference type="ARBA" id="ARBA00022475"/>
    </source>
</evidence>
<dbReference type="EMBL" id="JBHRTR010000046">
    <property type="protein sequence ID" value="MFC3230446.1"/>
    <property type="molecule type" value="Genomic_DNA"/>
</dbReference>
<dbReference type="PANTHER" id="PTHR35011:SF10">
    <property type="entry name" value="TRAP TRANSPORTER SMALL PERMEASE PROTEIN"/>
    <property type="match status" value="1"/>
</dbReference>
<evidence type="ECO:0000256" key="5">
    <source>
        <dbReference type="ARBA" id="ARBA00022692"/>
    </source>
</evidence>
<evidence type="ECO:0000313" key="12">
    <source>
        <dbReference type="Proteomes" id="UP001595528"/>
    </source>
</evidence>
<sequence length="174" mass="18561">MNAKGWSRPAIWSGRLLQYIASLLLFFMMALTVVDTFMRKVFSSPIGSAFELTELSLTLVIFAGLPLITARRGHVQVELIEPFLSRAVRRAGDLVIDLVVTIALAVLCWQLWVKAAEQVGYGDTTSVLEISLGPVTYAMAVLSGIAALISFVNAILAATGASAEQAARMGSGGT</sequence>
<dbReference type="InterPro" id="IPR007387">
    <property type="entry name" value="TRAP_DctQ"/>
</dbReference>
<keyword evidence="4 9" id="KW-0997">Cell inner membrane</keyword>
<dbReference type="InterPro" id="IPR055348">
    <property type="entry name" value="DctQ"/>
</dbReference>
<evidence type="ECO:0000256" key="9">
    <source>
        <dbReference type="RuleBase" id="RU369079"/>
    </source>
</evidence>
<reference evidence="12" key="1">
    <citation type="journal article" date="2019" name="Int. J. Syst. Evol. Microbiol.">
        <title>The Global Catalogue of Microorganisms (GCM) 10K type strain sequencing project: providing services to taxonomists for standard genome sequencing and annotation.</title>
        <authorList>
            <consortium name="The Broad Institute Genomics Platform"/>
            <consortium name="The Broad Institute Genome Sequencing Center for Infectious Disease"/>
            <person name="Wu L."/>
            <person name="Ma J."/>
        </authorList>
    </citation>
    <scope>NUCLEOTIDE SEQUENCE [LARGE SCALE GENOMIC DNA]</scope>
    <source>
        <strain evidence="12">KCTC 42964</strain>
    </source>
</reference>
<feature type="transmembrane region" description="Helical" evidence="9">
    <location>
        <begin position="132"/>
        <end position="159"/>
    </location>
</feature>
<dbReference type="PANTHER" id="PTHR35011">
    <property type="entry name" value="2,3-DIKETO-L-GULONATE TRAP TRANSPORTER SMALL PERMEASE PROTEIN YIAM"/>
    <property type="match status" value="1"/>
</dbReference>
<feature type="transmembrane region" description="Helical" evidence="9">
    <location>
        <begin position="16"/>
        <end position="34"/>
    </location>
</feature>
<comment type="subcellular location">
    <subcellularLocation>
        <location evidence="1 9">Cell inner membrane</location>
        <topology evidence="1 9">Multi-pass membrane protein</topology>
    </subcellularLocation>
</comment>
<evidence type="ECO:0000256" key="1">
    <source>
        <dbReference type="ARBA" id="ARBA00004429"/>
    </source>
</evidence>
<feature type="transmembrane region" description="Helical" evidence="9">
    <location>
        <begin position="91"/>
        <end position="112"/>
    </location>
</feature>
<feature type="domain" description="Tripartite ATP-independent periplasmic transporters DctQ component" evidence="10">
    <location>
        <begin position="28"/>
        <end position="157"/>
    </location>
</feature>
<feature type="transmembrane region" description="Helical" evidence="9">
    <location>
        <begin position="46"/>
        <end position="70"/>
    </location>
</feature>
<keyword evidence="2 9" id="KW-0813">Transport</keyword>
<comment type="caution">
    <text evidence="11">The sequence shown here is derived from an EMBL/GenBank/DDBJ whole genome shotgun (WGS) entry which is preliminary data.</text>
</comment>
<keyword evidence="12" id="KW-1185">Reference proteome</keyword>
<evidence type="ECO:0000256" key="6">
    <source>
        <dbReference type="ARBA" id="ARBA00022989"/>
    </source>
</evidence>
<name>A0ABV7L738_9PROT</name>
<keyword evidence="6 9" id="KW-1133">Transmembrane helix</keyword>
<keyword evidence="7 9" id="KW-0472">Membrane</keyword>
<comment type="subunit">
    <text evidence="9">The complex comprises the extracytoplasmic solute receptor protein and the two transmembrane proteins.</text>
</comment>
<evidence type="ECO:0000256" key="8">
    <source>
        <dbReference type="ARBA" id="ARBA00038436"/>
    </source>
</evidence>
<organism evidence="11 12">
    <name type="scientific">Marinibaculum pumilum</name>
    <dbReference type="NCBI Taxonomy" id="1766165"/>
    <lineage>
        <taxon>Bacteria</taxon>
        <taxon>Pseudomonadati</taxon>
        <taxon>Pseudomonadota</taxon>
        <taxon>Alphaproteobacteria</taxon>
        <taxon>Rhodospirillales</taxon>
        <taxon>Rhodospirillaceae</taxon>
        <taxon>Marinibaculum</taxon>
    </lineage>
</organism>
<keyword evidence="3" id="KW-1003">Cell membrane</keyword>
<gene>
    <name evidence="11" type="ORF">ACFOGJ_24575</name>
</gene>
<accession>A0ABV7L738</accession>
<comment type="similarity">
    <text evidence="8 9">Belongs to the TRAP transporter small permease family.</text>
</comment>
<evidence type="ECO:0000313" key="11">
    <source>
        <dbReference type="EMBL" id="MFC3230446.1"/>
    </source>
</evidence>
<keyword evidence="5 9" id="KW-0812">Transmembrane</keyword>
<dbReference type="RefSeq" id="WP_379905622.1">
    <property type="nucleotide sequence ID" value="NZ_JBHRTR010000046.1"/>
</dbReference>